<evidence type="ECO:0000313" key="2">
    <source>
        <dbReference type="Proteomes" id="UP000197019"/>
    </source>
</evidence>
<dbReference type="OrthoDB" id="9342682at2"/>
<sequence length="255" mass="29849">MTKIILTTEQDYQTIQAELNAGKKPSKTLRFMVQALENYRQARKYGWSRPWNKYGVVNFQSFRLNDSDAELRQLAVQVIMAEWPQLPDAPRHFIDELLNSATKPLGFIFFQEYTDNGQHFEGVVVSYGRINKDSRRHRDRLDLILESPVSQGISTGLARLRIYVDPFNDEGKEPLWQGHIDKPIQPDTQRLFAYLADLSWVWAEDKSRIWQHWITDYIDYFGPRQWVMQKSYFHIPGNSAARAVFADTPYENEAA</sequence>
<accession>A0A1Z4BXS0</accession>
<dbReference type="EMBL" id="CP022129">
    <property type="protein sequence ID" value="ASF46049.1"/>
    <property type="molecule type" value="Genomic_DNA"/>
</dbReference>
<name>A0A1Z4BXS0_9GAMM</name>
<protein>
    <submittedName>
        <fullName evidence="1">Uncharacterized protein</fullName>
    </submittedName>
</protein>
<keyword evidence="2" id="KW-1185">Reference proteome</keyword>
<organism evidence="1 2">
    <name type="scientific">Methylovulum psychrotolerans</name>
    <dbReference type="NCBI Taxonomy" id="1704499"/>
    <lineage>
        <taxon>Bacteria</taxon>
        <taxon>Pseudomonadati</taxon>
        <taxon>Pseudomonadota</taxon>
        <taxon>Gammaproteobacteria</taxon>
        <taxon>Methylococcales</taxon>
        <taxon>Methylococcaceae</taxon>
        <taxon>Methylovulum</taxon>
    </lineage>
</organism>
<gene>
    <name evidence="1" type="ORF">CEK71_08130</name>
</gene>
<dbReference type="KEGG" id="mpsy:CEK71_08130"/>
<reference evidence="1 2" key="1">
    <citation type="submission" date="2017-06" db="EMBL/GenBank/DDBJ databases">
        <title>Genome Sequencing of the methanotroph Methylovulum psychrotolerants str. HV10-M2 isolated from a high-altitude environment.</title>
        <authorList>
            <person name="Mateos-Rivera A."/>
        </authorList>
    </citation>
    <scope>NUCLEOTIDE SEQUENCE [LARGE SCALE GENOMIC DNA]</scope>
    <source>
        <strain evidence="1 2">HV10_M2</strain>
    </source>
</reference>
<dbReference type="RefSeq" id="WP_088618923.1">
    <property type="nucleotide sequence ID" value="NZ_CP022129.1"/>
</dbReference>
<dbReference type="AlphaFoldDB" id="A0A1Z4BXS0"/>
<dbReference type="Proteomes" id="UP000197019">
    <property type="component" value="Chromosome"/>
</dbReference>
<evidence type="ECO:0000313" key="1">
    <source>
        <dbReference type="EMBL" id="ASF46049.1"/>
    </source>
</evidence>
<proteinExistence type="predicted"/>